<dbReference type="InterPro" id="IPR022907">
    <property type="entry name" value="VapC_family"/>
</dbReference>
<keyword evidence="2 8" id="KW-1277">Toxin-antitoxin system</keyword>
<feature type="binding site" evidence="8">
    <location>
        <position position="5"/>
    </location>
    <ligand>
        <name>Mg(2+)</name>
        <dbReference type="ChEBI" id="CHEBI:18420"/>
    </ligand>
</feature>
<keyword evidence="4 8" id="KW-0479">Metal-binding</keyword>
<evidence type="ECO:0000259" key="9">
    <source>
        <dbReference type="Pfam" id="PF01850"/>
    </source>
</evidence>
<keyword evidence="8" id="KW-0800">Toxin</keyword>
<dbReference type="GO" id="GO:0016787">
    <property type="term" value="F:hydrolase activity"/>
    <property type="evidence" value="ECO:0007669"/>
    <property type="project" value="UniProtKB-KW"/>
</dbReference>
<reference evidence="10 11" key="1">
    <citation type="submission" date="2018-03" db="EMBL/GenBank/DDBJ databases">
        <title>Genome sequence of the symbiotic type strain Mesorhizobium helmanticense CSLC115NT isolated from Lotus corniculatus nodules.</title>
        <authorList>
            <person name="Sannazzaro A.I."/>
            <person name="Torres Tejerizo G.A."/>
            <person name="Dip D."/>
            <person name="Caballero M."/>
            <person name="Pistorio M."/>
            <person name="Estrella M.J."/>
        </authorList>
    </citation>
    <scope>NUCLEOTIDE SEQUENCE [LARGE SCALE GENOMIC DNA]</scope>
    <source>
        <strain evidence="10 11">CSLC115N</strain>
    </source>
</reference>
<dbReference type="InterPro" id="IPR050556">
    <property type="entry name" value="Type_II_TA_system_RNase"/>
</dbReference>
<dbReference type="RefSeq" id="WP_107648947.1">
    <property type="nucleotide sequence ID" value="NZ_PZJX01000023.1"/>
</dbReference>
<dbReference type="EC" id="3.1.-.-" evidence="8"/>
<dbReference type="InterPro" id="IPR029060">
    <property type="entry name" value="PIN-like_dom_sf"/>
</dbReference>
<dbReference type="PANTHER" id="PTHR33653:SF1">
    <property type="entry name" value="RIBONUCLEASE VAPC2"/>
    <property type="match status" value="1"/>
</dbReference>
<dbReference type="SUPFAM" id="SSF88723">
    <property type="entry name" value="PIN domain-like"/>
    <property type="match status" value="1"/>
</dbReference>
<comment type="function">
    <text evidence="8">Toxic component of a toxin-antitoxin (TA) system. An RNase.</text>
</comment>
<dbReference type="GO" id="GO:0004540">
    <property type="term" value="F:RNA nuclease activity"/>
    <property type="evidence" value="ECO:0007669"/>
    <property type="project" value="InterPro"/>
</dbReference>
<evidence type="ECO:0000256" key="8">
    <source>
        <dbReference type="HAMAP-Rule" id="MF_00265"/>
    </source>
</evidence>
<sequence length="141" mass="15430">MIILDTNVISEAGKAVPDQNVLAWFRIQNLLTLYLCGPVVMELSFGAERVLNKTGSDRYARVLDNLILQQFAGRIVDFSGSIPRLAGKMRAARERNGRPISLSDAMIAAICLAHDATLATRNVRDFDGLDLKLVNPFEAGA</sequence>
<keyword evidence="3 8" id="KW-0540">Nuclease</keyword>
<dbReference type="HAMAP" id="MF_00265">
    <property type="entry name" value="VapC_Nob1"/>
    <property type="match status" value="1"/>
</dbReference>
<dbReference type="EMBL" id="PZJX01000023">
    <property type="protein sequence ID" value="PTE10686.1"/>
    <property type="molecule type" value="Genomic_DNA"/>
</dbReference>
<keyword evidence="5 8" id="KW-0378">Hydrolase</keyword>
<accession>A0A2T4IYF4</accession>
<dbReference type="Pfam" id="PF01850">
    <property type="entry name" value="PIN"/>
    <property type="match status" value="1"/>
</dbReference>
<evidence type="ECO:0000313" key="11">
    <source>
        <dbReference type="Proteomes" id="UP000240259"/>
    </source>
</evidence>
<dbReference type="Gene3D" id="3.40.50.1010">
    <property type="entry name" value="5'-nuclease"/>
    <property type="match status" value="1"/>
</dbReference>
<comment type="cofactor">
    <cofactor evidence="1 8">
        <name>Mg(2+)</name>
        <dbReference type="ChEBI" id="CHEBI:18420"/>
    </cofactor>
</comment>
<evidence type="ECO:0000256" key="5">
    <source>
        <dbReference type="ARBA" id="ARBA00022801"/>
    </source>
</evidence>
<gene>
    <name evidence="8" type="primary">vapC</name>
    <name evidence="10" type="ORF">C9427_09635</name>
</gene>
<dbReference type="Proteomes" id="UP000240259">
    <property type="component" value="Unassembled WGS sequence"/>
</dbReference>
<comment type="caution">
    <text evidence="10">The sequence shown here is derived from an EMBL/GenBank/DDBJ whole genome shotgun (WGS) entry which is preliminary data.</text>
</comment>
<name>A0A2T4IYF4_9HYPH</name>
<dbReference type="CDD" id="cd18731">
    <property type="entry name" value="PIN_NgFitB-like"/>
    <property type="match status" value="1"/>
</dbReference>
<evidence type="ECO:0000256" key="3">
    <source>
        <dbReference type="ARBA" id="ARBA00022722"/>
    </source>
</evidence>
<protein>
    <recommendedName>
        <fullName evidence="8">Ribonuclease VapC</fullName>
        <shortName evidence="8">RNase VapC</shortName>
        <ecNumber evidence="8">3.1.-.-</ecNumber>
    </recommendedName>
    <alternativeName>
        <fullName evidence="8">Toxin VapC</fullName>
    </alternativeName>
</protein>
<keyword evidence="11" id="KW-1185">Reference proteome</keyword>
<evidence type="ECO:0000256" key="7">
    <source>
        <dbReference type="ARBA" id="ARBA00038093"/>
    </source>
</evidence>
<evidence type="ECO:0000256" key="4">
    <source>
        <dbReference type="ARBA" id="ARBA00022723"/>
    </source>
</evidence>
<feature type="domain" description="PIN" evidence="9">
    <location>
        <begin position="2"/>
        <end position="126"/>
    </location>
</feature>
<keyword evidence="6 8" id="KW-0460">Magnesium</keyword>
<dbReference type="OrthoDB" id="5458135at2"/>
<dbReference type="GO" id="GO:0000287">
    <property type="term" value="F:magnesium ion binding"/>
    <property type="evidence" value="ECO:0007669"/>
    <property type="project" value="UniProtKB-UniRule"/>
</dbReference>
<feature type="binding site" evidence="8">
    <location>
        <position position="104"/>
    </location>
    <ligand>
        <name>Mg(2+)</name>
        <dbReference type="ChEBI" id="CHEBI:18420"/>
    </ligand>
</feature>
<dbReference type="GO" id="GO:0090729">
    <property type="term" value="F:toxin activity"/>
    <property type="evidence" value="ECO:0007669"/>
    <property type="project" value="UniProtKB-KW"/>
</dbReference>
<evidence type="ECO:0000256" key="2">
    <source>
        <dbReference type="ARBA" id="ARBA00022649"/>
    </source>
</evidence>
<proteinExistence type="inferred from homology"/>
<organism evidence="10 11">
    <name type="scientific">Mesorhizobium helmanticense</name>
    <dbReference type="NCBI Taxonomy" id="1776423"/>
    <lineage>
        <taxon>Bacteria</taxon>
        <taxon>Pseudomonadati</taxon>
        <taxon>Pseudomonadota</taxon>
        <taxon>Alphaproteobacteria</taxon>
        <taxon>Hyphomicrobiales</taxon>
        <taxon>Phyllobacteriaceae</taxon>
        <taxon>Mesorhizobium</taxon>
    </lineage>
</organism>
<dbReference type="InterPro" id="IPR002716">
    <property type="entry name" value="PIN_dom"/>
</dbReference>
<evidence type="ECO:0000313" key="10">
    <source>
        <dbReference type="EMBL" id="PTE10686.1"/>
    </source>
</evidence>
<evidence type="ECO:0000256" key="6">
    <source>
        <dbReference type="ARBA" id="ARBA00022842"/>
    </source>
</evidence>
<comment type="similarity">
    <text evidence="7 8">Belongs to the PINc/VapC protein family.</text>
</comment>
<dbReference type="AlphaFoldDB" id="A0A2T4IYF4"/>
<evidence type="ECO:0000256" key="1">
    <source>
        <dbReference type="ARBA" id="ARBA00001946"/>
    </source>
</evidence>
<dbReference type="PANTHER" id="PTHR33653">
    <property type="entry name" value="RIBONUCLEASE VAPC2"/>
    <property type="match status" value="1"/>
</dbReference>